<dbReference type="AlphaFoldDB" id="A0A9D4TTB2"/>
<dbReference type="Pfam" id="PF16016">
    <property type="entry name" value="VASt"/>
    <property type="match status" value="1"/>
</dbReference>
<dbReference type="EMBL" id="SIDB01000004">
    <property type="protein sequence ID" value="KAI3433841.1"/>
    <property type="molecule type" value="Genomic_DNA"/>
</dbReference>
<name>A0A9D4TTB2_CHLVU</name>
<feature type="domain" description="VASt" evidence="4">
    <location>
        <begin position="16"/>
        <end position="131"/>
    </location>
</feature>
<dbReference type="InterPro" id="IPR031968">
    <property type="entry name" value="VASt"/>
</dbReference>
<organism evidence="5 6">
    <name type="scientific">Chlorella vulgaris</name>
    <name type="common">Green alga</name>
    <dbReference type="NCBI Taxonomy" id="3077"/>
    <lineage>
        <taxon>Eukaryota</taxon>
        <taxon>Viridiplantae</taxon>
        <taxon>Chlorophyta</taxon>
        <taxon>core chlorophytes</taxon>
        <taxon>Trebouxiophyceae</taxon>
        <taxon>Chlorellales</taxon>
        <taxon>Chlorellaceae</taxon>
        <taxon>Chlorella clade</taxon>
        <taxon>Chlorella</taxon>
    </lineage>
</organism>
<dbReference type="Proteomes" id="UP001055712">
    <property type="component" value="Unassembled WGS sequence"/>
</dbReference>
<evidence type="ECO:0000256" key="1">
    <source>
        <dbReference type="ARBA" id="ARBA00004370"/>
    </source>
</evidence>
<evidence type="ECO:0000259" key="4">
    <source>
        <dbReference type="Pfam" id="PF16016"/>
    </source>
</evidence>
<evidence type="ECO:0000256" key="3">
    <source>
        <dbReference type="SAM" id="Phobius"/>
    </source>
</evidence>
<evidence type="ECO:0000256" key="2">
    <source>
        <dbReference type="ARBA" id="ARBA00023136"/>
    </source>
</evidence>
<reference evidence="5" key="2">
    <citation type="submission" date="2020-11" db="EMBL/GenBank/DDBJ databases">
        <authorList>
            <person name="Cecchin M."/>
            <person name="Marcolungo L."/>
            <person name="Rossato M."/>
            <person name="Girolomoni L."/>
            <person name="Cosentino E."/>
            <person name="Cuine S."/>
            <person name="Li-Beisson Y."/>
            <person name="Delledonne M."/>
            <person name="Ballottari M."/>
        </authorList>
    </citation>
    <scope>NUCLEOTIDE SEQUENCE</scope>
    <source>
        <strain evidence="5">211/11P</strain>
        <tissue evidence="5">Whole cell</tissue>
    </source>
</reference>
<evidence type="ECO:0000313" key="6">
    <source>
        <dbReference type="Proteomes" id="UP001055712"/>
    </source>
</evidence>
<evidence type="ECO:0000313" key="5">
    <source>
        <dbReference type="EMBL" id="KAI3433841.1"/>
    </source>
</evidence>
<keyword evidence="2 3" id="KW-0472">Membrane</keyword>
<dbReference type="OrthoDB" id="515426at2759"/>
<reference evidence="5" key="1">
    <citation type="journal article" date="2019" name="Plant J.">
        <title>Chlorella vulgaris genome assembly and annotation reveals the molecular basis for metabolic acclimation to high light conditions.</title>
        <authorList>
            <person name="Cecchin M."/>
            <person name="Marcolungo L."/>
            <person name="Rossato M."/>
            <person name="Girolomoni L."/>
            <person name="Cosentino E."/>
            <person name="Cuine S."/>
            <person name="Li-Beisson Y."/>
            <person name="Delledonne M."/>
            <person name="Ballottari M."/>
        </authorList>
    </citation>
    <scope>NUCLEOTIDE SEQUENCE</scope>
    <source>
        <strain evidence="5">211/11P</strain>
    </source>
</reference>
<keyword evidence="3" id="KW-1133">Transmembrane helix</keyword>
<proteinExistence type="predicted"/>
<sequence>MVKNVVVNVSVSGWAAQDLFDMVYNGNGAFLRSFHRHVNGDPDASVGEWEDDQRTVTFCTPVDAPGLIKRMLPQDTIQVVERQQRGCETDGSLTLTSTPVPVVPGAAMFTTRAVLTFNDSGNGECQIHAMVTCSASGPYGLIGTVESFMAEAGKKSLLQFLEAVKALVPGVQAVPPPLVAASVATGLPAPAAATIAAVPASSSFGPARVAAAGHAELPEQFYDAPELLLPPTPSSGGGQPEELDAAQLYLRYMCRTSDQTVGLLQALELQVRSLHDTVADLHRMVDEERRRRAWWPDLPHTVSTRGAVLGAMLLASSAAAAALMISRRQRTMAVA</sequence>
<gene>
    <name evidence="5" type="ORF">D9Q98_003644</name>
</gene>
<keyword evidence="6" id="KW-1185">Reference proteome</keyword>
<accession>A0A9D4TTB2</accession>
<feature type="transmembrane region" description="Helical" evidence="3">
    <location>
        <begin position="306"/>
        <end position="325"/>
    </location>
</feature>
<protein>
    <recommendedName>
        <fullName evidence="4">VASt domain-containing protein</fullName>
    </recommendedName>
</protein>
<comment type="caution">
    <text evidence="5">The sequence shown here is derived from an EMBL/GenBank/DDBJ whole genome shotgun (WGS) entry which is preliminary data.</text>
</comment>
<dbReference type="GO" id="GO:0016020">
    <property type="term" value="C:membrane"/>
    <property type="evidence" value="ECO:0007669"/>
    <property type="project" value="UniProtKB-SubCell"/>
</dbReference>
<comment type="subcellular location">
    <subcellularLocation>
        <location evidence="1">Membrane</location>
    </subcellularLocation>
</comment>
<keyword evidence="3" id="KW-0812">Transmembrane</keyword>